<dbReference type="PANTHER" id="PTHR48416:SF1">
    <property type="entry name" value="CYTOCHROME C OXIDASE SUBUNIT 6C"/>
    <property type="match status" value="1"/>
</dbReference>
<dbReference type="EMBL" id="JABFTP020000185">
    <property type="protein sequence ID" value="KAL3286929.1"/>
    <property type="molecule type" value="Genomic_DNA"/>
</dbReference>
<evidence type="ECO:0000256" key="6">
    <source>
        <dbReference type="ARBA" id="ARBA00022989"/>
    </source>
</evidence>
<dbReference type="GO" id="GO:0005743">
    <property type="term" value="C:mitochondrial inner membrane"/>
    <property type="evidence" value="ECO:0007669"/>
    <property type="project" value="UniProtKB-SubCell"/>
</dbReference>
<evidence type="ECO:0000256" key="2">
    <source>
        <dbReference type="ARBA" id="ARBA00004673"/>
    </source>
</evidence>
<evidence type="ECO:0000256" key="7">
    <source>
        <dbReference type="ARBA" id="ARBA00023128"/>
    </source>
</evidence>
<comment type="pathway">
    <text evidence="2">Energy metabolism; oxidative phosphorylation.</text>
</comment>
<keyword evidence="6" id="KW-1133">Transmembrane helix</keyword>
<comment type="subcellular location">
    <subcellularLocation>
        <location evidence="1">Mitochondrion inner membrane</location>
        <topology evidence="1">Single-pass membrane protein</topology>
    </subcellularLocation>
</comment>
<evidence type="ECO:0008006" key="11">
    <source>
        <dbReference type="Google" id="ProtNLM"/>
    </source>
</evidence>
<dbReference type="Proteomes" id="UP001516400">
    <property type="component" value="Unassembled WGS sequence"/>
</dbReference>
<evidence type="ECO:0000256" key="4">
    <source>
        <dbReference type="ARBA" id="ARBA00022692"/>
    </source>
</evidence>
<dbReference type="InterPro" id="IPR051389">
    <property type="entry name" value="Cytochrome_c_oxidase_VIc"/>
</dbReference>
<dbReference type="CDD" id="cd22901">
    <property type="entry name" value="CcO_VIc"/>
    <property type="match status" value="1"/>
</dbReference>
<dbReference type="InterPro" id="IPR037169">
    <property type="entry name" value="Cytochrome_c_oxidase_VIc_sf"/>
</dbReference>
<proteinExistence type="inferred from homology"/>
<keyword evidence="10" id="KW-1185">Reference proteome</keyword>
<dbReference type="Gene3D" id="4.10.93.10">
    <property type="entry name" value="Mitochondrial cytochrome c oxidase subunit VIc/VIIs"/>
    <property type="match status" value="1"/>
</dbReference>
<gene>
    <name evidence="9" type="ORF">HHI36_001414</name>
</gene>
<organism evidence="9 10">
    <name type="scientific">Cryptolaemus montrouzieri</name>
    <dbReference type="NCBI Taxonomy" id="559131"/>
    <lineage>
        <taxon>Eukaryota</taxon>
        <taxon>Metazoa</taxon>
        <taxon>Ecdysozoa</taxon>
        <taxon>Arthropoda</taxon>
        <taxon>Hexapoda</taxon>
        <taxon>Insecta</taxon>
        <taxon>Pterygota</taxon>
        <taxon>Neoptera</taxon>
        <taxon>Endopterygota</taxon>
        <taxon>Coleoptera</taxon>
        <taxon>Polyphaga</taxon>
        <taxon>Cucujiformia</taxon>
        <taxon>Coccinelloidea</taxon>
        <taxon>Coccinellidae</taxon>
        <taxon>Scymninae</taxon>
        <taxon>Scymnini</taxon>
        <taxon>Cryptolaemus</taxon>
    </lineage>
</organism>
<comment type="similarity">
    <text evidence="3">Belongs to the cytochrome c oxidase subunit 6c family.</text>
</comment>
<evidence type="ECO:0000256" key="3">
    <source>
        <dbReference type="ARBA" id="ARBA00007204"/>
    </source>
</evidence>
<sequence length="84" mass="9807">MADEAVKKLPKPIMRDLLMRQIRRNLIGCFIFCSVAVAAVKIGINDRKKKAYSDFYQNYDIDKEFHKMRKKGLFDSCSVEDDDD</sequence>
<dbReference type="PANTHER" id="PTHR48416">
    <property type="entry name" value="CYTOCHROME C OXIDASE SUBUNIT 6C"/>
    <property type="match status" value="1"/>
</dbReference>
<accession>A0ABD2P7X1</accession>
<evidence type="ECO:0000313" key="10">
    <source>
        <dbReference type="Proteomes" id="UP001516400"/>
    </source>
</evidence>
<dbReference type="AlphaFoldDB" id="A0ABD2P7X1"/>
<evidence type="ECO:0000313" key="9">
    <source>
        <dbReference type="EMBL" id="KAL3286929.1"/>
    </source>
</evidence>
<keyword evidence="5" id="KW-0999">Mitochondrion inner membrane</keyword>
<name>A0ABD2P7X1_9CUCU</name>
<dbReference type="InterPro" id="IPR034884">
    <property type="entry name" value="Cytochrome_c_oxidase_VIc/VIIs"/>
</dbReference>
<reference evidence="9 10" key="1">
    <citation type="journal article" date="2021" name="BMC Biol.">
        <title>Horizontally acquired antibacterial genes associated with adaptive radiation of ladybird beetles.</title>
        <authorList>
            <person name="Li H.S."/>
            <person name="Tang X.F."/>
            <person name="Huang Y.H."/>
            <person name="Xu Z.Y."/>
            <person name="Chen M.L."/>
            <person name="Du X.Y."/>
            <person name="Qiu B.Y."/>
            <person name="Chen P.T."/>
            <person name="Zhang W."/>
            <person name="Slipinski A."/>
            <person name="Escalona H.E."/>
            <person name="Waterhouse R.M."/>
            <person name="Zwick A."/>
            <person name="Pang H."/>
        </authorList>
    </citation>
    <scope>NUCLEOTIDE SEQUENCE [LARGE SCALE GENOMIC DNA]</scope>
    <source>
        <strain evidence="9">SYSU2018</strain>
    </source>
</reference>
<keyword evidence="7" id="KW-0496">Mitochondrion</keyword>
<protein>
    <recommendedName>
        <fullName evidence="11">Mitochondrial cytochrome c oxidase subunit VIc/VIIs domain-containing protein</fullName>
    </recommendedName>
</protein>
<comment type="caution">
    <text evidence="9">The sequence shown here is derived from an EMBL/GenBank/DDBJ whole genome shotgun (WGS) entry which is preliminary data.</text>
</comment>
<evidence type="ECO:0000256" key="8">
    <source>
        <dbReference type="ARBA" id="ARBA00023136"/>
    </source>
</evidence>
<keyword evidence="4" id="KW-0812">Transmembrane</keyword>
<dbReference type="SUPFAM" id="SSF81415">
    <property type="entry name" value="Mitochondrial cytochrome c oxidase subunit VIc"/>
    <property type="match status" value="1"/>
</dbReference>
<dbReference type="Pfam" id="PF02937">
    <property type="entry name" value="COX6C"/>
    <property type="match status" value="1"/>
</dbReference>
<evidence type="ECO:0000256" key="5">
    <source>
        <dbReference type="ARBA" id="ARBA00022792"/>
    </source>
</evidence>
<evidence type="ECO:0000256" key="1">
    <source>
        <dbReference type="ARBA" id="ARBA00004434"/>
    </source>
</evidence>
<keyword evidence="8" id="KW-0472">Membrane</keyword>